<dbReference type="EMBL" id="JACAZE010000002">
    <property type="protein sequence ID" value="KAF7320655.1"/>
    <property type="molecule type" value="Genomic_DNA"/>
</dbReference>
<evidence type="ECO:0000313" key="2">
    <source>
        <dbReference type="EMBL" id="KAF7320655.1"/>
    </source>
</evidence>
<accession>A0A8H6TN57</accession>
<reference evidence="2" key="1">
    <citation type="submission" date="2020-05" db="EMBL/GenBank/DDBJ databases">
        <title>Mycena genomes resolve the evolution of fungal bioluminescence.</title>
        <authorList>
            <person name="Tsai I.J."/>
        </authorList>
    </citation>
    <scope>NUCLEOTIDE SEQUENCE</scope>
    <source>
        <strain evidence="2">110903Hualien_Pintung</strain>
    </source>
</reference>
<feature type="compositionally biased region" description="Acidic residues" evidence="1">
    <location>
        <begin position="287"/>
        <end position="303"/>
    </location>
</feature>
<feature type="compositionally biased region" description="Low complexity" evidence="1">
    <location>
        <begin position="47"/>
        <end position="61"/>
    </location>
</feature>
<dbReference type="Proteomes" id="UP000613580">
    <property type="component" value="Unassembled WGS sequence"/>
</dbReference>
<organism evidence="2 3">
    <name type="scientific">Mycena chlorophos</name>
    <name type="common">Agaric fungus</name>
    <name type="synonym">Agaricus chlorophos</name>
    <dbReference type="NCBI Taxonomy" id="658473"/>
    <lineage>
        <taxon>Eukaryota</taxon>
        <taxon>Fungi</taxon>
        <taxon>Dikarya</taxon>
        <taxon>Basidiomycota</taxon>
        <taxon>Agaricomycotina</taxon>
        <taxon>Agaricomycetes</taxon>
        <taxon>Agaricomycetidae</taxon>
        <taxon>Agaricales</taxon>
        <taxon>Marasmiineae</taxon>
        <taxon>Mycenaceae</taxon>
        <taxon>Mycena</taxon>
    </lineage>
</organism>
<keyword evidence="3" id="KW-1185">Reference proteome</keyword>
<comment type="caution">
    <text evidence="2">The sequence shown here is derived from an EMBL/GenBank/DDBJ whole genome shotgun (WGS) entry which is preliminary data.</text>
</comment>
<dbReference type="AlphaFoldDB" id="A0A8H6TN57"/>
<feature type="compositionally biased region" description="Acidic residues" evidence="1">
    <location>
        <begin position="311"/>
        <end position="320"/>
    </location>
</feature>
<evidence type="ECO:0000256" key="1">
    <source>
        <dbReference type="SAM" id="MobiDB-lite"/>
    </source>
</evidence>
<gene>
    <name evidence="2" type="ORF">HMN09_00150300</name>
</gene>
<sequence length="434" mass="46785">MPPVRALTPTRRQARFRLRANSSHNSTPSRQARVRERLHAQVESRGSSSPATASSSALDTPSGDRAESAATQIALKCTGILAGLGLEPGNGTKKSTLATIDKAAEELLALVPVPTDFTGTPAGLCATHRRGQLQQSKGAQGSGRTLGARFFRCDDPEHASHPLRLAGPTWEPLYSRTDGHGARARALMDARLEVKQFRPRKPGQVGIDAPTHARLPALEIASERSLSPAASSEVGSCYMAPTPVPEVVHIGGPEGLLAPAGLVWRNSPEPQILAPMDESDNTSVTLGDEDTTTSGNDGDDEDTTMSISSDESAEETESSSEIEVVANAHKTSILLVCFHKRVGSPLAFKLRVRSGMVRLSDYIDKLRTGRLPIQEPLQRHLGGTPGAWVKFELNQRVRVLPRDDVIYLRVKGNLARVPEHLYDLRGVQEVLVID</sequence>
<feature type="region of interest" description="Disordered" evidence="1">
    <location>
        <begin position="1"/>
        <end position="66"/>
    </location>
</feature>
<feature type="compositionally biased region" description="Basic and acidic residues" evidence="1">
    <location>
        <begin position="33"/>
        <end position="42"/>
    </location>
</feature>
<protein>
    <submittedName>
        <fullName evidence="2">Uncharacterized protein</fullName>
    </submittedName>
</protein>
<feature type="region of interest" description="Disordered" evidence="1">
    <location>
        <begin position="271"/>
        <end position="322"/>
    </location>
</feature>
<name>A0A8H6TN57_MYCCL</name>
<feature type="compositionally biased region" description="Polar residues" evidence="1">
    <location>
        <begin position="20"/>
        <end position="30"/>
    </location>
</feature>
<evidence type="ECO:0000313" key="3">
    <source>
        <dbReference type="Proteomes" id="UP000613580"/>
    </source>
</evidence>
<proteinExistence type="predicted"/>